<comment type="caution">
    <text evidence="4">The sequence shown here is derived from an EMBL/GenBank/DDBJ whole genome shotgun (WGS) entry which is preliminary data.</text>
</comment>
<keyword evidence="5" id="KW-1185">Reference proteome</keyword>
<dbReference type="PRINTS" id="PR00455">
    <property type="entry name" value="HTHTETR"/>
</dbReference>
<dbReference type="GO" id="GO:0000976">
    <property type="term" value="F:transcription cis-regulatory region binding"/>
    <property type="evidence" value="ECO:0007669"/>
    <property type="project" value="TreeGrafter"/>
</dbReference>
<dbReference type="InterPro" id="IPR001647">
    <property type="entry name" value="HTH_TetR"/>
</dbReference>
<dbReference type="PROSITE" id="PS50977">
    <property type="entry name" value="HTH_TETR_2"/>
    <property type="match status" value="1"/>
</dbReference>
<evidence type="ECO:0000313" key="5">
    <source>
        <dbReference type="Proteomes" id="UP000022835"/>
    </source>
</evidence>
<evidence type="ECO:0000256" key="2">
    <source>
        <dbReference type="PROSITE-ProRule" id="PRU00335"/>
    </source>
</evidence>
<dbReference type="PANTHER" id="PTHR30055">
    <property type="entry name" value="HTH-TYPE TRANSCRIPTIONAL REGULATOR RUTR"/>
    <property type="match status" value="1"/>
</dbReference>
<feature type="domain" description="HTH tetR-type" evidence="3">
    <location>
        <begin position="17"/>
        <end position="77"/>
    </location>
</feature>
<dbReference type="STRING" id="1440774.Y900_004625"/>
<dbReference type="SUPFAM" id="SSF46689">
    <property type="entry name" value="Homeodomain-like"/>
    <property type="match status" value="1"/>
</dbReference>
<sequence>MTTVSVPRRAPVQARSRQTVARILDAAAAIADEQGIDAATTRTIADRAGVSYPSLYRFFADRDAIFDELMERHCSEIDARCVAAERTWTITSIADLLNNEIDLHVDYYRRHPSAAGMWMGGRTSPTVTKHVHARMRTLADRLHNILVDVGLIPADTDPRAMLVAVEMADRMLELSYRDNSEFDEAILDIGRAALLAFGESLAARLRT</sequence>
<accession>A0A064CC78</accession>
<dbReference type="Gene3D" id="1.10.357.10">
    <property type="entry name" value="Tetracycline Repressor, domain 2"/>
    <property type="match status" value="1"/>
</dbReference>
<evidence type="ECO:0000256" key="1">
    <source>
        <dbReference type="ARBA" id="ARBA00023125"/>
    </source>
</evidence>
<gene>
    <name evidence="4" type="ORF">Y900_004625</name>
</gene>
<dbReference type="Pfam" id="PF00440">
    <property type="entry name" value="TetR_N"/>
    <property type="match status" value="1"/>
</dbReference>
<dbReference type="InterPro" id="IPR009057">
    <property type="entry name" value="Homeodomain-like_sf"/>
</dbReference>
<name>A0A064CC78_9MYCO</name>
<dbReference type="OrthoDB" id="9816320at2"/>
<dbReference type="InterPro" id="IPR050109">
    <property type="entry name" value="HTH-type_TetR-like_transc_reg"/>
</dbReference>
<dbReference type="PANTHER" id="PTHR30055:SF226">
    <property type="entry name" value="HTH-TYPE TRANSCRIPTIONAL REGULATOR PKSA"/>
    <property type="match status" value="1"/>
</dbReference>
<organism evidence="4 5">
    <name type="scientific">Mycolicibacterium aromaticivorans JS19b1 = JCM 16368</name>
    <dbReference type="NCBI Taxonomy" id="1440774"/>
    <lineage>
        <taxon>Bacteria</taxon>
        <taxon>Bacillati</taxon>
        <taxon>Actinomycetota</taxon>
        <taxon>Actinomycetes</taxon>
        <taxon>Mycobacteriales</taxon>
        <taxon>Mycobacteriaceae</taxon>
        <taxon>Mycolicibacterium</taxon>
    </lineage>
</organism>
<feature type="DNA-binding region" description="H-T-H motif" evidence="2">
    <location>
        <begin position="40"/>
        <end position="59"/>
    </location>
</feature>
<keyword evidence="1 2" id="KW-0238">DNA-binding</keyword>
<dbReference type="RefSeq" id="WP_036339521.1">
    <property type="nucleotide sequence ID" value="NZ_JALN02000001.1"/>
</dbReference>
<dbReference type="EMBL" id="JALN02000001">
    <property type="protein sequence ID" value="KDE98244.1"/>
    <property type="molecule type" value="Genomic_DNA"/>
</dbReference>
<protein>
    <recommendedName>
        <fullName evidence="3">HTH tetR-type domain-containing protein</fullName>
    </recommendedName>
</protein>
<evidence type="ECO:0000313" key="4">
    <source>
        <dbReference type="EMBL" id="KDE98244.1"/>
    </source>
</evidence>
<evidence type="ECO:0000259" key="3">
    <source>
        <dbReference type="PROSITE" id="PS50977"/>
    </source>
</evidence>
<dbReference type="AlphaFoldDB" id="A0A064CC78"/>
<dbReference type="eggNOG" id="COG1309">
    <property type="taxonomic scope" value="Bacteria"/>
</dbReference>
<reference evidence="4" key="1">
    <citation type="submission" date="2014-05" db="EMBL/GenBank/DDBJ databases">
        <title>Genome sequence of Mycobacterium aromaticivorans strain JS19b1T (= DSM 45407T).</title>
        <authorList>
            <person name="Kwak Y."/>
            <person name="Park G.-S."/>
            <person name="Li Q.X."/>
            <person name="Lee S.-E."/>
            <person name="Shin J.-H."/>
        </authorList>
    </citation>
    <scope>NUCLEOTIDE SEQUENCE [LARGE SCALE GENOMIC DNA]</scope>
    <source>
        <strain evidence="4">JS19b1</strain>
    </source>
</reference>
<proteinExistence type="predicted"/>
<dbReference type="GO" id="GO:0003700">
    <property type="term" value="F:DNA-binding transcription factor activity"/>
    <property type="evidence" value="ECO:0007669"/>
    <property type="project" value="TreeGrafter"/>
</dbReference>
<dbReference type="Proteomes" id="UP000022835">
    <property type="component" value="Unassembled WGS sequence"/>
</dbReference>